<dbReference type="Proteomes" id="UP000297716">
    <property type="component" value="Unassembled WGS sequence"/>
</dbReference>
<accession>A0A4Z0Z2Y9</accession>
<dbReference type="PANTHER" id="PTHR33048:SF92">
    <property type="entry name" value="INTEGRAL MEMBRANE PROTEIN"/>
    <property type="match status" value="1"/>
</dbReference>
<feature type="transmembrane region" description="Helical" evidence="1">
    <location>
        <begin position="112"/>
        <end position="135"/>
    </location>
</feature>
<feature type="transmembrane region" description="Helical" evidence="1">
    <location>
        <begin position="20"/>
        <end position="46"/>
    </location>
</feature>
<evidence type="ECO:0000256" key="1">
    <source>
        <dbReference type="SAM" id="Phobius"/>
    </source>
</evidence>
<keyword evidence="1" id="KW-0472">Membrane</keyword>
<dbReference type="OrthoDB" id="444631at2759"/>
<protein>
    <recommendedName>
        <fullName evidence="4">Integral membrane protein</fullName>
    </recommendedName>
</protein>
<sequence>MATSLGPHEAEILIESSAQIHMHAFQVAVGVLTGLAFLCFVARMAIRLKYHKQLRLDDAFLIIAAASLAAATGILYNICYFLYLHSATLLAPQTLPYLIDQFDDLLQSHIRAYPFLALIWTATYSVKGCFLAFMRPLVWHISRVMNWYYWSVVVFCIISWAFVVAEPFIICPYFGLDALKCFTSTVDDKKTLGLTALVTVLDLLSDIMAHLESVVSIPIIILRSSLLSLSTKVGLGIFLSLSIFMAICAIIRIAGIHYKGVEDDIWEFFWQHTEGAVAVMMASITAFRTLFVKQTKNEEDAKSSGPAESPFHRFFRRFQALARAQPDEEPTPTVNSMMLHLPKVPSPVFTGIRSYIRKVNRTDASTGTWASLNSSTDGSEVDYHAALKTQAQAASSSALKEPVLRLA</sequence>
<evidence type="ECO:0000313" key="3">
    <source>
        <dbReference type="Proteomes" id="UP000297716"/>
    </source>
</evidence>
<feature type="transmembrane region" description="Helical" evidence="1">
    <location>
        <begin position="275"/>
        <end position="292"/>
    </location>
</feature>
<dbReference type="STRING" id="37992.A0A4Z0Z2Y9"/>
<comment type="caution">
    <text evidence="2">The sequence shown here is derived from an EMBL/GenBank/DDBJ whole genome shotgun (WGS) entry which is preliminary data.</text>
</comment>
<dbReference type="EMBL" id="SKBN01000034">
    <property type="protein sequence ID" value="TGJ86081.1"/>
    <property type="molecule type" value="Genomic_DNA"/>
</dbReference>
<feature type="transmembrane region" description="Helical" evidence="1">
    <location>
        <begin position="147"/>
        <end position="176"/>
    </location>
</feature>
<keyword evidence="3" id="KW-1185">Reference proteome</keyword>
<dbReference type="AlphaFoldDB" id="A0A4Z0Z2Y9"/>
<evidence type="ECO:0000313" key="2">
    <source>
        <dbReference type="EMBL" id="TGJ86081.1"/>
    </source>
</evidence>
<reference evidence="2 3" key="1">
    <citation type="submission" date="2019-03" db="EMBL/GenBank/DDBJ databases">
        <title>Draft genome sequence of Xylaria hypoxylon DSM 108379, a ubiquitous saprotrophic-parasitic fungi on hardwood.</title>
        <authorList>
            <person name="Buettner E."/>
            <person name="Leonhardt S."/>
            <person name="Gebauer A.M."/>
            <person name="Liers C."/>
            <person name="Hofrichter M."/>
            <person name="Kellner H."/>
        </authorList>
    </citation>
    <scope>NUCLEOTIDE SEQUENCE [LARGE SCALE GENOMIC DNA]</scope>
    <source>
        <strain evidence="2 3">DSM 108379</strain>
    </source>
</reference>
<feature type="transmembrane region" description="Helical" evidence="1">
    <location>
        <begin position="58"/>
        <end position="83"/>
    </location>
</feature>
<feature type="transmembrane region" description="Helical" evidence="1">
    <location>
        <begin position="233"/>
        <end position="255"/>
    </location>
</feature>
<evidence type="ECO:0008006" key="4">
    <source>
        <dbReference type="Google" id="ProtNLM"/>
    </source>
</evidence>
<keyword evidence="1" id="KW-0812">Transmembrane</keyword>
<keyword evidence="1" id="KW-1133">Transmembrane helix</keyword>
<organism evidence="2 3">
    <name type="scientific">Xylaria hypoxylon</name>
    <dbReference type="NCBI Taxonomy" id="37992"/>
    <lineage>
        <taxon>Eukaryota</taxon>
        <taxon>Fungi</taxon>
        <taxon>Dikarya</taxon>
        <taxon>Ascomycota</taxon>
        <taxon>Pezizomycotina</taxon>
        <taxon>Sordariomycetes</taxon>
        <taxon>Xylariomycetidae</taxon>
        <taxon>Xylariales</taxon>
        <taxon>Xylariaceae</taxon>
        <taxon>Xylaria</taxon>
    </lineage>
</organism>
<feature type="transmembrane region" description="Helical" evidence="1">
    <location>
        <begin position="196"/>
        <end position="221"/>
    </location>
</feature>
<name>A0A4Z0Z2Y9_9PEZI</name>
<dbReference type="PANTHER" id="PTHR33048">
    <property type="entry name" value="PTH11-LIKE INTEGRAL MEMBRANE PROTEIN (AFU_ORTHOLOGUE AFUA_5G11245)"/>
    <property type="match status" value="1"/>
</dbReference>
<proteinExistence type="predicted"/>
<dbReference type="InterPro" id="IPR052337">
    <property type="entry name" value="SAT4-like"/>
</dbReference>
<gene>
    <name evidence="2" type="ORF">E0Z10_g2700</name>
</gene>